<dbReference type="EMBL" id="FULE01000044">
    <property type="protein sequence ID" value="SJN58867.1"/>
    <property type="molecule type" value="Genomic_DNA"/>
</dbReference>
<dbReference type="InterPro" id="IPR016181">
    <property type="entry name" value="Acyl_CoA_acyltransferase"/>
</dbReference>
<gene>
    <name evidence="4" type="primary">bar</name>
    <name evidence="4" type="ORF">VR7878_03086</name>
</gene>
<dbReference type="GO" id="GO:0102971">
    <property type="term" value="F:phosphinothricin N-acetyltransferase activity"/>
    <property type="evidence" value="ECO:0007669"/>
    <property type="project" value="UniProtKB-EC"/>
</dbReference>
<keyword evidence="5" id="KW-1185">Reference proteome</keyword>
<evidence type="ECO:0000259" key="3">
    <source>
        <dbReference type="PROSITE" id="PS51186"/>
    </source>
</evidence>
<accession>A0A1R4LRB2</accession>
<reference evidence="5" key="1">
    <citation type="submission" date="2017-02" db="EMBL/GenBank/DDBJ databases">
        <authorList>
            <person name="Rodrigo-Torres L."/>
            <person name="Arahal R.D."/>
            <person name="Lucena T."/>
        </authorList>
    </citation>
    <scope>NUCLEOTIDE SEQUENCE [LARGE SCALE GENOMIC DNA]</scope>
    <source>
        <strain evidence="5">CECT 7878</strain>
    </source>
</reference>
<keyword evidence="1 4" id="KW-0808">Transferase</keyword>
<evidence type="ECO:0000313" key="4">
    <source>
        <dbReference type="EMBL" id="SJN58867.1"/>
    </source>
</evidence>
<name>A0A1R4LRB2_VIBR1</name>
<dbReference type="OrthoDB" id="5459937at2"/>
<dbReference type="PANTHER" id="PTHR43072:SF23">
    <property type="entry name" value="UPF0039 PROTEIN C11D3.02C"/>
    <property type="match status" value="1"/>
</dbReference>
<dbReference type="PANTHER" id="PTHR43072">
    <property type="entry name" value="N-ACETYLTRANSFERASE"/>
    <property type="match status" value="1"/>
</dbReference>
<dbReference type="Pfam" id="PF13420">
    <property type="entry name" value="Acetyltransf_4"/>
    <property type="match status" value="1"/>
</dbReference>
<organism evidence="4 5">
    <name type="scientific">Vibrio ruber (strain DSM 16370 / JCM 11486 / BCRC 17186 / CECT 7878 / LMG 23124 / VR1)</name>
    <dbReference type="NCBI Taxonomy" id="1123498"/>
    <lineage>
        <taxon>Bacteria</taxon>
        <taxon>Pseudomonadati</taxon>
        <taxon>Pseudomonadota</taxon>
        <taxon>Gammaproteobacteria</taxon>
        <taxon>Vibrionales</taxon>
        <taxon>Vibrionaceae</taxon>
        <taxon>Vibrio</taxon>
    </lineage>
</organism>
<evidence type="ECO:0000313" key="5">
    <source>
        <dbReference type="Proteomes" id="UP000188276"/>
    </source>
</evidence>
<feature type="domain" description="N-acetyltransferase" evidence="3">
    <location>
        <begin position="1"/>
        <end position="163"/>
    </location>
</feature>
<protein>
    <submittedName>
        <fullName evidence="4">Phosphinothricin N-acetyltransferase</fullName>
        <ecNumber evidence="4">2.3.1.183</ecNumber>
    </submittedName>
</protein>
<dbReference type="Gene3D" id="3.40.630.30">
    <property type="match status" value="1"/>
</dbReference>
<dbReference type="PROSITE" id="PS51186">
    <property type="entry name" value="GNAT"/>
    <property type="match status" value="1"/>
</dbReference>
<dbReference type="RefSeq" id="WP_077336983.1">
    <property type="nucleotide sequence ID" value="NZ_FULE01000044.1"/>
</dbReference>
<evidence type="ECO:0000256" key="2">
    <source>
        <dbReference type="ARBA" id="ARBA00023315"/>
    </source>
</evidence>
<keyword evidence="2 4" id="KW-0012">Acyltransferase</keyword>
<evidence type="ECO:0000256" key="1">
    <source>
        <dbReference type="ARBA" id="ARBA00022679"/>
    </source>
</evidence>
<dbReference type="SUPFAM" id="SSF55729">
    <property type="entry name" value="Acyl-CoA N-acyltransferases (Nat)"/>
    <property type="match status" value="1"/>
</dbReference>
<dbReference type="AlphaFoldDB" id="A0A1R4LRB2"/>
<dbReference type="InterPro" id="IPR000182">
    <property type="entry name" value="GNAT_dom"/>
</dbReference>
<dbReference type="STRING" id="1123498.VR7878_03086"/>
<dbReference type="CDD" id="cd04301">
    <property type="entry name" value="NAT_SF"/>
    <property type="match status" value="1"/>
</dbReference>
<dbReference type="Proteomes" id="UP000188276">
    <property type="component" value="Unassembled WGS sequence"/>
</dbReference>
<sequence length="170" mass="19408">MNIRNAHLNDAAAITAIYNHFIRDTTITFEEQPLSVDQMGARLQKILDTGFPCLVLEVDHEVIGYAYASPWHVRSAYRFTVESTIYLSPTAVGKGFGLTLYRKLIERLKQQGIKNIMGVIALPNRPSVRLHESLGFNQVGEFHDIGFKFNRHISVGYWQLEIDASMRQRD</sequence>
<proteinExistence type="predicted"/>
<dbReference type="EC" id="2.3.1.183" evidence="4"/>